<dbReference type="GO" id="GO:0015074">
    <property type="term" value="P:DNA integration"/>
    <property type="evidence" value="ECO:0007669"/>
    <property type="project" value="InterPro"/>
</dbReference>
<feature type="domain" description="Transposase Tc1-like" evidence="1">
    <location>
        <begin position="1"/>
        <end position="50"/>
    </location>
</feature>
<evidence type="ECO:0000313" key="2">
    <source>
        <dbReference type="Ensembl" id="ENSDLAP00005065351.1"/>
    </source>
</evidence>
<organism evidence="2 3">
    <name type="scientific">Dicentrarchus labrax</name>
    <name type="common">European seabass</name>
    <name type="synonym">Morone labrax</name>
    <dbReference type="NCBI Taxonomy" id="13489"/>
    <lineage>
        <taxon>Eukaryota</taxon>
        <taxon>Metazoa</taxon>
        <taxon>Chordata</taxon>
        <taxon>Craniata</taxon>
        <taxon>Vertebrata</taxon>
        <taxon>Euteleostomi</taxon>
        <taxon>Actinopterygii</taxon>
        <taxon>Neopterygii</taxon>
        <taxon>Teleostei</taxon>
        <taxon>Neoteleostei</taxon>
        <taxon>Acanthomorphata</taxon>
        <taxon>Eupercaria</taxon>
        <taxon>Moronidae</taxon>
        <taxon>Dicentrarchus</taxon>
    </lineage>
</organism>
<evidence type="ECO:0000313" key="3">
    <source>
        <dbReference type="Proteomes" id="UP000694389"/>
    </source>
</evidence>
<dbReference type="GO" id="GO:0003677">
    <property type="term" value="F:DNA binding"/>
    <property type="evidence" value="ECO:0007669"/>
    <property type="project" value="InterPro"/>
</dbReference>
<dbReference type="GO" id="GO:0006313">
    <property type="term" value="P:DNA transposition"/>
    <property type="evidence" value="ECO:0007669"/>
    <property type="project" value="InterPro"/>
</dbReference>
<dbReference type="InterPro" id="IPR002492">
    <property type="entry name" value="Transposase_Tc1-like"/>
</dbReference>
<name>A0A8P4FX48_DICLA</name>
<dbReference type="Proteomes" id="UP000694389">
    <property type="component" value="Unassembled WGS sequence"/>
</dbReference>
<reference evidence="2" key="2">
    <citation type="submission" date="2025-09" db="UniProtKB">
        <authorList>
            <consortium name="Ensembl"/>
        </authorList>
    </citation>
    <scope>IDENTIFICATION</scope>
</reference>
<keyword evidence="3" id="KW-1185">Reference proteome</keyword>
<dbReference type="Ensembl" id="ENSDLAT00005077975.1">
    <property type="protein sequence ID" value="ENSDLAP00005065351.1"/>
    <property type="gene ID" value="ENSDLAG00005032683.1"/>
</dbReference>
<dbReference type="AlphaFoldDB" id="A0A8P4FX48"/>
<accession>A0A8P4FX48</accession>
<protein>
    <recommendedName>
        <fullName evidence="1">Transposase Tc1-like domain-containing protein</fullName>
    </recommendedName>
</protein>
<sequence>QNPCVTTRHLQDDLMKAGTSASVATIRRALNKQGLHGHTPLLTTRNIKSRQFYGLIKPNWNCLNIWTSGLACERPGL</sequence>
<reference evidence="2" key="1">
    <citation type="submission" date="2025-08" db="UniProtKB">
        <authorList>
            <consortium name="Ensembl"/>
        </authorList>
    </citation>
    <scope>IDENTIFICATION</scope>
</reference>
<proteinExistence type="predicted"/>
<dbReference type="Pfam" id="PF01498">
    <property type="entry name" value="HTH_Tnp_Tc3_2"/>
    <property type="match status" value="1"/>
</dbReference>
<evidence type="ECO:0000259" key="1">
    <source>
        <dbReference type="Pfam" id="PF01498"/>
    </source>
</evidence>
<dbReference type="GeneTree" id="ENSGT01140000284076"/>